<dbReference type="Pfam" id="PF07715">
    <property type="entry name" value="Plug"/>
    <property type="match status" value="1"/>
</dbReference>
<dbReference type="GO" id="GO:0015344">
    <property type="term" value="F:siderophore uptake transmembrane transporter activity"/>
    <property type="evidence" value="ECO:0007669"/>
    <property type="project" value="TreeGrafter"/>
</dbReference>
<sequence length="693" mass="79117">MSAQGVAGAWSKGRRAMAALAAAIWWAGTLWAAPEKVEVLEEVAVSASRTEMRIFDTPQSVTVLTEEDIKASPFERVEDIVRQAAGVFNFRHYALHTNGVVSPLRMRGVGNNRTLLLVDGVPQNDNFNNAIAWVGWGFIPKDAIQRIEIVRGPMSALYGSEGLGGVINVITKKPQGPRETSVAAKFGNGDTYGGDLYYCQGIKNFGLLVAGGLETSRGFVMDDPEQYYSKRRYGDMGKILGKASYDFTPQSNLTFTGLYYLHDQGQGREFFNSRLALDHYWLTYTHKWEIFHLRALTFLNRAHKIANQDQAKDNYTTRFRIETMPDPTMWGVDLQGSLFPLKWATFTAGLTYKNVFWTYDEDYTMSLRSGGSRGRQQFLSPFFNTDLKFFDGKLLANFGMRYDWIQSTDGQSFDTKPEGGLKPFNNQYDSTTWKNFSPKGGLVFHPDGQTALKASAGTGFRAPSLFELYKTHVRGGGTYLRFPNPFLNPEKITSYDVSAERFFFDQLLARVTFYQSWARDYIGDRLIRTYTKGKPPKKYYEYKLENISRVNIHGLEVELEWNPRKDLKLFANYTYNISKIAEDIQDPRLVGNYLPNDPVHKFHFGILYKNPTIANIYLLANFYDRMYYDNENKLETGGYFTLDASIYRTFFDYVTLRLDVENIFNRKYPLFKSVDSATKVPGTLILGKVILNF</sequence>
<evidence type="ECO:0000259" key="13">
    <source>
        <dbReference type="Pfam" id="PF07715"/>
    </source>
</evidence>
<comment type="subcellular location">
    <subcellularLocation>
        <location evidence="1 10">Cell outer membrane</location>
        <topology evidence="1 10">Multi-pass membrane protein</topology>
    </subcellularLocation>
</comment>
<evidence type="ECO:0000313" key="14">
    <source>
        <dbReference type="EMBL" id="HGS04700.1"/>
    </source>
</evidence>
<keyword evidence="8 14" id="KW-0675">Receptor</keyword>
<accession>A0A7V4G762</accession>
<dbReference type="PROSITE" id="PS52016">
    <property type="entry name" value="TONB_DEPENDENT_REC_3"/>
    <property type="match status" value="1"/>
</dbReference>
<dbReference type="InterPro" id="IPR000531">
    <property type="entry name" value="Beta-barrel_TonB"/>
</dbReference>
<evidence type="ECO:0000256" key="6">
    <source>
        <dbReference type="ARBA" id="ARBA00023077"/>
    </source>
</evidence>
<evidence type="ECO:0000256" key="9">
    <source>
        <dbReference type="ARBA" id="ARBA00023237"/>
    </source>
</evidence>
<keyword evidence="6 11" id="KW-0798">TonB box</keyword>
<dbReference type="Gene3D" id="2.170.130.10">
    <property type="entry name" value="TonB-dependent receptor, plug domain"/>
    <property type="match status" value="1"/>
</dbReference>
<keyword evidence="9 10" id="KW-0998">Cell outer membrane</keyword>
<proteinExistence type="inferred from homology"/>
<keyword evidence="2 10" id="KW-0813">Transport</keyword>
<dbReference type="GO" id="GO:0009279">
    <property type="term" value="C:cell outer membrane"/>
    <property type="evidence" value="ECO:0007669"/>
    <property type="project" value="UniProtKB-SubCell"/>
</dbReference>
<name>A0A7V4G762_9BACT</name>
<dbReference type="EMBL" id="DSXI01000172">
    <property type="protein sequence ID" value="HGS04700.1"/>
    <property type="molecule type" value="Genomic_DNA"/>
</dbReference>
<organism evidence="14">
    <name type="scientific">Desulfobacca acetoxidans</name>
    <dbReference type="NCBI Taxonomy" id="60893"/>
    <lineage>
        <taxon>Bacteria</taxon>
        <taxon>Pseudomonadati</taxon>
        <taxon>Thermodesulfobacteriota</taxon>
        <taxon>Desulfobaccia</taxon>
        <taxon>Desulfobaccales</taxon>
        <taxon>Desulfobaccaceae</taxon>
        <taxon>Desulfobacca</taxon>
    </lineage>
</organism>
<dbReference type="CDD" id="cd01347">
    <property type="entry name" value="ligand_gated_channel"/>
    <property type="match status" value="1"/>
</dbReference>
<feature type="domain" description="TonB-dependent receptor plug" evidence="13">
    <location>
        <begin position="55"/>
        <end position="166"/>
    </location>
</feature>
<dbReference type="PANTHER" id="PTHR30069">
    <property type="entry name" value="TONB-DEPENDENT OUTER MEMBRANE RECEPTOR"/>
    <property type="match status" value="1"/>
</dbReference>
<evidence type="ECO:0000256" key="10">
    <source>
        <dbReference type="PROSITE-ProRule" id="PRU01360"/>
    </source>
</evidence>
<dbReference type="Gene3D" id="2.40.170.20">
    <property type="entry name" value="TonB-dependent receptor, beta-barrel domain"/>
    <property type="match status" value="1"/>
</dbReference>
<evidence type="ECO:0000256" key="11">
    <source>
        <dbReference type="RuleBase" id="RU003357"/>
    </source>
</evidence>
<evidence type="ECO:0000256" key="3">
    <source>
        <dbReference type="ARBA" id="ARBA00022452"/>
    </source>
</evidence>
<gene>
    <name evidence="14" type="ORF">ENT08_03015</name>
</gene>
<evidence type="ECO:0000256" key="2">
    <source>
        <dbReference type="ARBA" id="ARBA00022448"/>
    </source>
</evidence>
<comment type="similarity">
    <text evidence="10 11">Belongs to the TonB-dependent receptor family.</text>
</comment>
<keyword evidence="3 10" id="KW-1134">Transmembrane beta strand</keyword>
<keyword evidence="7 10" id="KW-0472">Membrane</keyword>
<protein>
    <submittedName>
        <fullName evidence="14">TonB-dependent receptor</fullName>
    </submittedName>
</protein>
<dbReference type="InterPro" id="IPR012910">
    <property type="entry name" value="Plug_dom"/>
</dbReference>
<dbReference type="InterPro" id="IPR039426">
    <property type="entry name" value="TonB-dep_rcpt-like"/>
</dbReference>
<dbReference type="AlphaFoldDB" id="A0A7V4G762"/>
<keyword evidence="4 10" id="KW-0812">Transmembrane</keyword>
<evidence type="ECO:0000256" key="7">
    <source>
        <dbReference type="ARBA" id="ARBA00023136"/>
    </source>
</evidence>
<feature type="domain" description="TonB-dependent receptor-like beta-barrel" evidence="12">
    <location>
        <begin position="238"/>
        <end position="663"/>
    </location>
</feature>
<dbReference type="GO" id="GO:0044718">
    <property type="term" value="P:siderophore transmembrane transport"/>
    <property type="evidence" value="ECO:0007669"/>
    <property type="project" value="TreeGrafter"/>
</dbReference>
<evidence type="ECO:0000259" key="12">
    <source>
        <dbReference type="Pfam" id="PF00593"/>
    </source>
</evidence>
<dbReference type="PANTHER" id="PTHR30069:SF29">
    <property type="entry name" value="HEMOGLOBIN AND HEMOGLOBIN-HAPTOGLOBIN-BINDING PROTEIN 1-RELATED"/>
    <property type="match status" value="1"/>
</dbReference>
<reference evidence="14" key="1">
    <citation type="journal article" date="2020" name="mSystems">
        <title>Genome- and Community-Level Interaction Insights into Carbon Utilization and Element Cycling Functions of Hydrothermarchaeota in Hydrothermal Sediment.</title>
        <authorList>
            <person name="Zhou Z."/>
            <person name="Liu Y."/>
            <person name="Xu W."/>
            <person name="Pan J."/>
            <person name="Luo Z.H."/>
            <person name="Li M."/>
        </authorList>
    </citation>
    <scope>NUCLEOTIDE SEQUENCE [LARGE SCALE GENOMIC DNA]</scope>
    <source>
        <strain evidence="14">SpSt-548</strain>
    </source>
</reference>
<evidence type="ECO:0000256" key="4">
    <source>
        <dbReference type="ARBA" id="ARBA00022692"/>
    </source>
</evidence>
<dbReference type="InterPro" id="IPR036942">
    <property type="entry name" value="Beta-barrel_TonB_sf"/>
</dbReference>
<dbReference type="InterPro" id="IPR037066">
    <property type="entry name" value="Plug_dom_sf"/>
</dbReference>
<comment type="caution">
    <text evidence="14">The sequence shown here is derived from an EMBL/GenBank/DDBJ whole genome shotgun (WGS) entry which is preliminary data.</text>
</comment>
<keyword evidence="5" id="KW-0732">Signal</keyword>
<evidence type="ECO:0000256" key="5">
    <source>
        <dbReference type="ARBA" id="ARBA00022729"/>
    </source>
</evidence>
<dbReference type="SUPFAM" id="SSF56935">
    <property type="entry name" value="Porins"/>
    <property type="match status" value="1"/>
</dbReference>
<evidence type="ECO:0000256" key="1">
    <source>
        <dbReference type="ARBA" id="ARBA00004571"/>
    </source>
</evidence>
<dbReference type="Pfam" id="PF00593">
    <property type="entry name" value="TonB_dep_Rec_b-barrel"/>
    <property type="match status" value="1"/>
</dbReference>
<evidence type="ECO:0000256" key="8">
    <source>
        <dbReference type="ARBA" id="ARBA00023170"/>
    </source>
</evidence>